<evidence type="ECO:0000256" key="1">
    <source>
        <dbReference type="SAM" id="Phobius"/>
    </source>
</evidence>
<gene>
    <name evidence="2" type="ORF">B0G62_12041</name>
</gene>
<keyword evidence="3" id="KW-1185">Reference proteome</keyword>
<evidence type="ECO:0000313" key="3">
    <source>
        <dbReference type="Proteomes" id="UP000237381"/>
    </source>
</evidence>
<comment type="caution">
    <text evidence="2">The sequence shown here is derived from an EMBL/GenBank/DDBJ whole genome shotgun (WGS) entry which is preliminary data.</text>
</comment>
<dbReference type="RefSeq" id="WP_085547485.1">
    <property type="nucleotide sequence ID" value="NZ_PQGA01000020.1"/>
</dbReference>
<keyword evidence="1" id="KW-0812">Transmembrane</keyword>
<keyword evidence="1" id="KW-1133">Transmembrane helix</keyword>
<keyword evidence="1" id="KW-0472">Membrane</keyword>
<dbReference type="EMBL" id="PQGA01000020">
    <property type="protein sequence ID" value="POR47048.1"/>
    <property type="molecule type" value="Genomic_DNA"/>
</dbReference>
<dbReference type="AlphaFoldDB" id="A0A2S4LXD3"/>
<accession>A0A2S4LXD3</accession>
<sequence>MNSNDHVMESIKVSIAWVGGLIGTLLGQVAAYLTLSNVVLSATLVYTVLQIFILARDKVFRRRTSTED</sequence>
<feature type="transmembrane region" description="Helical" evidence="1">
    <location>
        <begin position="38"/>
        <end position="55"/>
    </location>
</feature>
<feature type="transmembrane region" description="Helical" evidence="1">
    <location>
        <begin position="12"/>
        <end position="32"/>
    </location>
</feature>
<name>A0A2S4LXD3_9BURK</name>
<dbReference type="Proteomes" id="UP000237381">
    <property type="component" value="Unassembled WGS sequence"/>
</dbReference>
<protein>
    <submittedName>
        <fullName evidence="2">Uncharacterized protein</fullName>
    </submittedName>
</protein>
<reference evidence="2 3" key="1">
    <citation type="submission" date="2018-01" db="EMBL/GenBank/DDBJ databases">
        <title>Genomic Encyclopedia of Type Strains, Phase III (KMG-III): the genomes of soil and plant-associated and newly described type strains.</title>
        <authorList>
            <person name="Whitman W."/>
        </authorList>
    </citation>
    <scope>NUCLEOTIDE SEQUENCE [LARGE SCALE GENOMIC DNA]</scope>
    <source>
        <strain evidence="2 3">JCM 18070</strain>
    </source>
</reference>
<evidence type="ECO:0000313" key="2">
    <source>
        <dbReference type="EMBL" id="POR47048.1"/>
    </source>
</evidence>
<organism evidence="2 3">
    <name type="scientific">Paraburkholderia eburnea</name>
    <dbReference type="NCBI Taxonomy" id="1189126"/>
    <lineage>
        <taxon>Bacteria</taxon>
        <taxon>Pseudomonadati</taxon>
        <taxon>Pseudomonadota</taxon>
        <taxon>Betaproteobacteria</taxon>
        <taxon>Burkholderiales</taxon>
        <taxon>Burkholderiaceae</taxon>
        <taxon>Paraburkholderia</taxon>
    </lineage>
</organism>
<proteinExistence type="predicted"/>